<sequence>MRFFRFLHRRTKSDSAISNPAPAAWDHILKRPQSLDAAQTAIPICPQTFLFPTPADASNAIFELETTNSRLRRDISAWALECEELRTRLDAIQTDLFAQLHKNSMLQRQVQADRLETDGLHGMLAKYERFLSLMINVGLHRRVLGDAHAALRAGVDPDVALVDAIKEAAAIPGSAWSTIIPSIIGPRTTDEYRASLNMTLRTRKELRESKKITKFWRRVAVEHAPSGTVTPSVSSISSIHEPLPPERQQAVEELIAARRRASHASQEVTNESSEHSIPTSCSSSNSSVSADITPSTSGSQPAPLSPLASESFKTEVAGRSSYTRLFKRGPAPVFKQNRLVLGQLDTNVPSKLSHNRGQQRNKRPVQREIDLRNENAPQVY</sequence>
<evidence type="ECO:0000256" key="1">
    <source>
        <dbReference type="SAM" id="MobiDB-lite"/>
    </source>
</evidence>
<gene>
    <name evidence="2" type="ORF">GGX14DRAFT_188890</name>
</gene>
<name>A0AAD6Y592_9AGAR</name>
<comment type="caution">
    <text evidence="2">The sequence shown here is derived from an EMBL/GenBank/DDBJ whole genome shotgun (WGS) entry which is preliminary data.</text>
</comment>
<keyword evidence="3" id="KW-1185">Reference proteome</keyword>
<reference evidence="2" key="1">
    <citation type="submission" date="2023-03" db="EMBL/GenBank/DDBJ databases">
        <title>Massive genome expansion in bonnet fungi (Mycena s.s.) driven by repeated elements and novel gene families across ecological guilds.</title>
        <authorList>
            <consortium name="Lawrence Berkeley National Laboratory"/>
            <person name="Harder C.B."/>
            <person name="Miyauchi S."/>
            <person name="Viragh M."/>
            <person name="Kuo A."/>
            <person name="Thoen E."/>
            <person name="Andreopoulos B."/>
            <person name="Lu D."/>
            <person name="Skrede I."/>
            <person name="Drula E."/>
            <person name="Henrissat B."/>
            <person name="Morin E."/>
            <person name="Kohler A."/>
            <person name="Barry K."/>
            <person name="LaButti K."/>
            <person name="Morin E."/>
            <person name="Salamov A."/>
            <person name="Lipzen A."/>
            <person name="Mereny Z."/>
            <person name="Hegedus B."/>
            <person name="Baldrian P."/>
            <person name="Stursova M."/>
            <person name="Weitz H."/>
            <person name="Taylor A."/>
            <person name="Grigoriev I.V."/>
            <person name="Nagy L.G."/>
            <person name="Martin F."/>
            <person name="Kauserud H."/>
        </authorList>
    </citation>
    <scope>NUCLEOTIDE SEQUENCE</scope>
    <source>
        <strain evidence="2">9144</strain>
    </source>
</reference>
<organism evidence="2 3">
    <name type="scientific">Mycena pura</name>
    <dbReference type="NCBI Taxonomy" id="153505"/>
    <lineage>
        <taxon>Eukaryota</taxon>
        <taxon>Fungi</taxon>
        <taxon>Dikarya</taxon>
        <taxon>Basidiomycota</taxon>
        <taxon>Agaricomycotina</taxon>
        <taxon>Agaricomycetes</taxon>
        <taxon>Agaricomycetidae</taxon>
        <taxon>Agaricales</taxon>
        <taxon>Marasmiineae</taxon>
        <taxon>Mycenaceae</taxon>
        <taxon>Mycena</taxon>
    </lineage>
</organism>
<feature type="region of interest" description="Disordered" evidence="1">
    <location>
        <begin position="345"/>
        <end position="380"/>
    </location>
</feature>
<feature type="compositionally biased region" description="Low complexity" evidence="1">
    <location>
        <begin position="276"/>
        <end position="289"/>
    </location>
</feature>
<dbReference type="Proteomes" id="UP001219525">
    <property type="component" value="Unassembled WGS sequence"/>
</dbReference>
<accession>A0AAD6Y592</accession>
<evidence type="ECO:0000313" key="2">
    <source>
        <dbReference type="EMBL" id="KAJ7197288.1"/>
    </source>
</evidence>
<dbReference type="EMBL" id="JARJCW010000079">
    <property type="protein sequence ID" value="KAJ7197288.1"/>
    <property type="molecule type" value="Genomic_DNA"/>
</dbReference>
<feature type="compositionally biased region" description="Basic residues" evidence="1">
    <location>
        <begin position="353"/>
        <end position="364"/>
    </location>
</feature>
<feature type="region of interest" description="Disordered" evidence="1">
    <location>
        <begin position="257"/>
        <end position="311"/>
    </location>
</feature>
<evidence type="ECO:0000313" key="3">
    <source>
        <dbReference type="Proteomes" id="UP001219525"/>
    </source>
</evidence>
<protein>
    <submittedName>
        <fullName evidence="2">Uncharacterized protein</fullName>
    </submittedName>
</protein>
<proteinExistence type="predicted"/>
<dbReference type="AlphaFoldDB" id="A0AAD6Y592"/>
<feature type="compositionally biased region" description="Polar residues" evidence="1">
    <location>
        <begin position="290"/>
        <end position="302"/>
    </location>
</feature>